<dbReference type="Proteomes" id="UP000886744">
    <property type="component" value="Unassembled WGS sequence"/>
</dbReference>
<reference evidence="8" key="1">
    <citation type="submission" date="2020-10" db="EMBL/GenBank/DDBJ databases">
        <authorList>
            <person name="Gilroy R."/>
        </authorList>
    </citation>
    <scope>NUCLEOTIDE SEQUENCE</scope>
    <source>
        <strain evidence="8">ChiHjej13B12-12457</strain>
    </source>
</reference>
<reference evidence="8" key="2">
    <citation type="journal article" date="2021" name="PeerJ">
        <title>Extensive microbial diversity within the chicken gut microbiome revealed by metagenomics and culture.</title>
        <authorList>
            <person name="Gilroy R."/>
            <person name="Ravi A."/>
            <person name="Getino M."/>
            <person name="Pursley I."/>
            <person name="Horton D.L."/>
            <person name="Alikhan N.F."/>
            <person name="Baker D."/>
            <person name="Gharbi K."/>
            <person name="Hall N."/>
            <person name="Watson M."/>
            <person name="Adriaenssens E.M."/>
            <person name="Foster-Nyarko E."/>
            <person name="Jarju S."/>
            <person name="Secka A."/>
            <person name="Antonio M."/>
            <person name="Oren A."/>
            <person name="Chaudhuri R.R."/>
            <person name="La Ragione R."/>
            <person name="Hildebrand F."/>
            <person name="Pallen M.J."/>
        </authorList>
    </citation>
    <scope>NUCLEOTIDE SEQUENCE</scope>
    <source>
        <strain evidence="8">ChiHjej13B12-12457</strain>
    </source>
</reference>
<name>A0A9D1E2R5_9BACT</name>
<comment type="similarity">
    <text evidence="2">Belongs to the SusD family.</text>
</comment>
<dbReference type="SUPFAM" id="SSF48452">
    <property type="entry name" value="TPR-like"/>
    <property type="match status" value="1"/>
</dbReference>
<dbReference type="InterPro" id="IPR033985">
    <property type="entry name" value="SusD-like_N"/>
</dbReference>
<keyword evidence="5" id="KW-0998">Cell outer membrane</keyword>
<comment type="caution">
    <text evidence="8">The sequence shown here is derived from an EMBL/GenBank/DDBJ whole genome shotgun (WGS) entry which is preliminary data.</text>
</comment>
<evidence type="ECO:0000256" key="1">
    <source>
        <dbReference type="ARBA" id="ARBA00004442"/>
    </source>
</evidence>
<feature type="domain" description="RagB/SusD" evidence="6">
    <location>
        <begin position="398"/>
        <end position="476"/>
    </location>
</feature>
<evidence type="ECO:0000259" key="6">
    <source>
        <dbReference type="Pfam" id="PF07980"/>
    </source>
</evidence>
<dbReference type="AlphaFoldDB" id="A0A9D1E2R5"/>
<organism evidence="8 9">
    <name type="scientific">Candidatus Coprenecus avistercoris</name>
    <dbReference type="NCBI Taxonomy" id="2840730"/>
    <lineage>
        <taxon>Bacteria</taxon>
        <taxon>Pseudomonadati</taxon>
        <taxon>Bacteroidota</taxon>
        <taxon>Bacteroidia</taxon>
        <taxon>Bacteroidales</taxon>
        <taxon>Rikenellaceae</taxon>
        <taxon>Rikenellaceae incertae sedis</taxon>
        <taxon>Candidatus Coprenecus</taxon>
    </lineage>
</organism>
<dbReference type="EMBL" id="DVHI01000094">
    <property type="protein sequence ID" value="HIR63349.1"/>
    <property type="molecule type" value="Genomic_DNA"/>
</dbReference>
<evidence type="ECO:0000256" key="4">
    <source>
        <dbReference type="ARBA" id="ARBA00023136"/>
    </source>
</evidence>
<keyword evidence="4" id="KW-0472">Membrane</keyword>
<evidence type="ECO:0000256" key="2">
    <source>
        <dbReference type="ARBA" id="ARBA00006275"/>
    </source>
</evidence>
<evidence type="ECO:0000313" key="8">
    <source>
        <dbReference type="EMBL" id="HIR63349.1"/>
    </source>
</evidence>
<evidence type="ECO:0000313" key="9">
    <source>
        <dbReference type="Proteomes" id="UP000886744"/>
    </source>
</evidence>
<dbReference type="InterPro" id="IPR011990">
    <property type="entry name" value="TPR-like_helical_dom_sf"/>
</dbReference>
<dbReference type="InterPro" id="IPR012944">
    <property type="entry name" value="SusD_RagB_dom"/>
</dbReference>
<evidence type="ECO:0000256" key="3">
    <source>
        <dbReference type="ARBA" id="ARBA00022729"/>
    </source>
</evidence>
<comment type="subcellular location">
    <subcellularLocation>
        <location evidence="1">Cell outer membrane</location>
    </subcellularLocation>
</comment>
<keyword evidence="3" id="KW-0732">Signal</keyword>
<evidence type="ECO:0000256" key="5">
    <source>
        <dbReference type="ARBA" id="ARBA00023237"/>
    </source>
</evidence>
<dbReference type="GO" id="GO:0009279">
    <property type="term" value="C:cell outer membrane"/>
    <property type="evidence" value="ECO:0007669"/>
    <property type="project" value="UniProtKB-SubCell"/>
</dbReference>
<proteinExistence type="inferred from homology"/>
<dbReference type="Gene3D" id="1.25.40.390">
    <property type="match status" value="1"/>
</dbReference>
<gene>
    <name evidence="8" type="ORF">IAC94_07510</name>
</gene>
<protein>
    <submittedName>
        <fullName evidence="8">RagB/SusD family nutrient uptake outer membrane protein</fullName>
    </submittedName>
</protein>
<sequence>MKTIYKVLLSVSVAAVCWSCSKDYLDTNPSSSTSAATIFENTENAKLAVNGIARIMTSQHLSTQGFCGEGTIKYMFGEFPGENYSIPNLTGWATVLNNEYITRNTSSYTYYPWFYYYMMITNANEILRNIDAAEGPQAEKDFLKAQTLTFRAYAYTMLVQLYCYRWADSNNGTAVSKLNNGLVLRTVENMDSTDVALSSSGEVYALIYDDLQTAVDLFTSSGMDRGADEIWLPNIDVANATWARAALAREDWATAAEKAALAMADYPLMTNDEYLAGFHAPNQEWIFGSFGGSEENLYYYSYFAYVAYDAGSSRVRSYPSCISKELYEAIPETDLRKGMFLRPNGPEDYSQSNGKLTNDDLIAEYKAKYPTITEAHNLYAYNQLKVSVAGTPGIGYLNHFRTAEMMLILAEANWHLSNYEAARGYLNALTRDSGRDPQYNCTADGAELLDEIKLYWDIEMFLEGFDWFNKKRWNEGLVRHDFSEGGNFNSLMANDRGPEFGNRWTYVTPEREIQYNRALQSESAE</sequence>
<feature type="domain" description="SusD-like N-terminal" evidence="7">
    <location>
        <begin position="84"/>
        <end position="219"/>
    </location>
</feature>
<accession>A0A9D1E2R5</accession>
<dbReference type="Pfam" id="PF07980">
    <property type="entry name" value="SusD_RagB"/>
    <property type="match status" value="1"/>
</dbReference>
<evidence type="ECO:0000259" key="7">
    <source>
        <dbReference type="Pfam" id="PF14322"/>
    </source>
</evidence>
<dbReference type="Pfam" id="PF14322">
    <property type="entry name" value="SusD-like_3"/>
    <property type="match status" value="1"/>
</dbReference>